<name>Q10L12_ORYSJ</name>
<dbReference type="InterPro" id="IPR036537">
    <property type="entry name" value="Adaptor_Cbl_N_dom_sf"/>
</dbReference>
<dbReference type="Pfam" id="PF19584">
    <property type="entry name" value="MCAfunc"/>
    <property type="match status" value="1"/>
</dbReference>
<dbReference type="Gene3D" id="1.20.930.20">
    <property type="entry name" value="Adaptor protein Cbl, N-terminal domain"/>
    <property type="match status" value="1"/>
</dbReference>
<accession>Q10L12</accession>
<feature type="domain" description="MCAfunc" evidence="2">
    <location>
        <begin position="36"/>
        <end position="93"/>
    </location>
</feature>
<reference evidence="3" key="1">
    <citation type="journal article" date="2005" name="Genome Res.">
        <title>Sequence, annotation, and analysis of synteny between rice chromosome 3 and diverged grass species.</title>
        <authorList>
            <consortium name="Rice Chromosome 3 Sequencing Consortium"/>
            <person name="Buell C.R."/>
            <person name="Yuan Q."/>
            <person name="Ouyang S."/>
            <person name="Liu J."/>
            <person name="Zhu W."/>
            <person name="Wang A."/>
            <person name="Maiti R."/>
            <person name="Haas B."/>
            <person name="Wortman J."/>
            <person name="Pertea M."/>
            <person name="Jones K.M."/>
            <person name="Kim M."/>
            <person name="Overton L."/>
            <person name="Tsitrin T."/>
            <person name="Fadrosh D."/>
            <person name="Bera J."/>
            <person name="Weaver B."/>
            <person name="Jin S."/>
            <person name="Johri S."/>
            <person name="Reardon M."/>
            <person name="Webb K."/>
            <person name="Hill J."/>
            <person name="Moffat K."/>
            <person name="Tallon L."/>
            <person name="Van Aken S."/>
            <person name="Lewis M."/>
            <person name="Utterback T."/>
            <person name="Feldblyum T."/>
            <person name="Zismann V."/>
            <person name="Iobst S."/>
            <person name="Hsiao J."/>
            <person name="de Vazeille A.R."/>
            <person name="Salzberg S.L."/>
            <person name="White O."/>
            <person name="Fraser C."/>
            <person name="Yu Y."/>
            <person name="Kim H."/>
            <person name="Rambo T."/>
            <person name="Currie J."/>
            <person name="Collura K."/>
            <person name="Kernodle-Thompson S."/>
            <person name="Wei F."/>
            <person name="Kudrna K."/>
            <person name="Ammiraju J.S."/>
            <person name="Luo M."/>
            <person name="Goicoechea J.L."/>
            <person name="Wing R.A."/>
            <person name="Henry D."/>
            <person name="Oates R."/>
            <person name="Palmer M."/>
            <person name="Pries G."/>
            <person name="Saski C."/>
            <person name="Simmons J."/>
            <person name="Soderlund C."/>
            <person name="Nelson W."/>
            <person name="de la Bastide M."/>
            <person name="Spiegel L."/>
            <person name="Nascimento L."/>
            <person name="Huang E."/>
            <person name="Preston R."/>
            <person name="Zutavern T."/>
            <person name="Palmer L."/>
            <person name="O'Shaughnessy A."/>
            <person name="Dike S."/>
            <person name="McCombie W.R."/>
            <person name="Minx P."/>
            <person name="Cordum H."/>
            <person name="Wilson R."/>
            <person name="Jin W."/>
            <person name="Lee H.R."/>
            <person name="Jiang J."/>
            <person name="Jackson S."/>
        </authorList>
    </citation>
    <scope>NUCLEOTIDE SEQUENCE [LARGE SCALE GENOMIC DNA]</scope>
</reference>
<dbReference type="EMBL" id="DP000009">
    <property type="protein sequence ID" value="ABF96098.1"/>
    <property type="molecule type" value="Genomic_DNA"/>
</dbReference>
<sequence length="159" mass="17874">MAVLFLLPPPSLPSLSFSPPSSPSAGGGRIKKICQLHLRYECRRLGQHVKLVGGLLRELELAELMRREATRRPLERLQGALRRCYALIRACQDCGTSNGPTLTPLPAVAAPIHRRHVLILAARRRLKGKKGREREKGEREEENGRGSTCQWPTFLFFND</sequence>
<dbReference type="AlphaFoldDB" id="Q10L12"/>
<evidence type="ECO:0000256" key="1">
    <source>
        <dbReference type="SAM" id="MobiDB-lite"/>
    </source>
</evidence>
<dbReference type="GO" id="GO:0007166">
    <property type="term" value="P:cell surface receptor signaling pathway"/>
    <property type="evidence" value="ECO:0007669"/>
    <property type="project" value="InterPro"/>
</dbReference>
<gene>
    <name evidence="3" type="ordered locus">LOC_Os03g24810</name>
</gene>
<dbReference type="InterPro" id="IPR045766">
    <property type="entry name" value="MCAfunc"/>
</dbReference>
<dbReference type="PANTHER" id="PTHR46604">
    <property type="entry name" value="PROTEIN MID1-COMPLEMENTING ACTIVITY 1"/>
    <property type="match status" value="1"/>
</dbReference>
<dbReference type="PANTHER" id="PTHR46604:SF13">
    <property type="entry name" value="VAN3-BINDING PROTEIN-LIKE AUXIN CANALISATION DOMAIN-CONTAINING PROTEIN"/>
    <property type="match status" value="1"/>
</dbReference>
<reference evidence="3" key="2">
    <citation type="submission" date="2006-06" db="EMBL/GenBank/DDBJ databases">
        <authorList>
            <person name="Buell R."/>
            <person name="Wing R.A."/>
            <person name="McCombie W.A."/>
            <person name="Ouyang S."/>
        </authorList>
    </citation>
    <scope>NUCLEOTIDE SEQUENCE</scope>
</reference>
<protein>
    <recommendedName>
        <fullName evidence="2">MCAfunc domain-containing protein</fullName>
    </recommendedName>
</protein>
<evidence type="ECO:0000313" key="3">
    <source>
        <dbReference type="EMBL" id="ABF96098.1"/>
    </source>
</evidence>
<feature type="region of interest" description="Disordered" evidence="1">
    <location>
        <begin position="128"/>
        <end position="149"/>
    </location>
</feature>
<proteinExistence type="predicted"/>
<evidence type="ECO:0000259" key="2">
    <source>
        <dbReference type="Pfam" id="PF19584"/>
    </source>
</evidence>
<feature type="compositionally biased region" description="Basic and acidic residues" evidence="1">
    <location>
        <begin position="132"/>
        <end position="144"/>
    </location>
</feature>
<organism evidence="3">
    <name type="scientific">Oryza sativa subsp. japonica</name>
    <name type="common">Rice</name>
    <dbReference type="NCBI Taxonomy" id="39947"/>
    <lineage>
        <taxon>Eukaryota</taxon>
        <taxon>Viridiplantae</taxon>
        <taxon>Streptophyta</taxon>
        <taxon>Embryophyta</taxon>
        <taxon>Tracheophyta</taxon>
        <taxon>Spermatophyta</taxon>
        <taxon>Magnoliopsida</taxon>
        <taxon>Liliopsida</taxon>
        <taxon>Poales</taxon>
        <taxon>Poaceae</taxon>
        <taxon>BOP clade</taxon>
        <taxon>Oryzoideae</taxon>
        <taxon>Oryzeae</taxon>
        <taxon>Oryzinae</taxon>
        <taxon>Oryza</taxon>
        <taxon>Oryza sativa</taxon>
    </lineage>
</organism>